<feature type="region of interest" description="Disordered" evidence="1">
    <location>
        <begin position="15"/>
        <end position="39"/>
    </location>
</feature>
<feature type="compositionally biased region" description="Acidic residues" evidence="1">
    <location>
        <begin position="15"/>
        <end position="24"/>
    </location>
</feature>
<evidence type="ECO:0000313" key="2">
    <source>
        <dbReference type="EMBL" id="QQP54333.1"/>
    </source>
</evidence>
<protein>
    <submittedName>
        <fullName evidence="2">PiggyBac transposable elementderived protein 4like</fullName>
    </submittedName>
</protein>
<dbReference type="EMBL" id="CP045893">
    <property type="protein sequence ID" value="QQP54333.1"/>
    <property type="molecule type" value="Genomic_DNA"/>
</dbReference>
<organism evidence="2 3">
    <name type="scientific">Caligus rogercresseyi</name>
    <name type="common">Sea louse</name>
    <dbReference type="NCBI Taxonomy" id="217165"/>
    <lineage>
        <taxon>Eukaryota</taxon>
        <taxon>Metazoa</taxon>
        <taxon>Ecdysozoa</taxon>
        <taxon>Arthropoda</taxon>
        <taxon>Crustacea</taxon>
        <taxon>Multicrustacea</taxon>
        <taxon>Hexanauplia</taxon>
        <taxon>Copepoda</taxon>
        <taxon>Siphonostomatoida</taxon>
        <taxon>Caligidae</taxon>
        <taxon>Caligus</taxon>
    </lineage>
</organism>
<dbReference type="AlphaFoldDB" id="A0A7T8QTD0"/>
<keyword evidence="3" id="KW-1185">Reference proteome</keyword>
<dbReference type="Proteomes" id="UP000595437">
    <property type="component" value="Chromosome 4"/>
</dbReference>
<sequence length="79" mass="9541">MVFFGEVFDRMFEDNSDSELEGEDVSEKKMEWSTTRTPRNLHQKKKFQIRKERLFCQRMVPLRGPQHPMTTMENMPTIM</sequence>
<reference evidence="3" key="1">
    <citation type="submission" date="2021-01" db="EMBL/GenBank/DDBJ databases">
        <title>Caligus Genome Assembly.</title>
        <authorList>
            <person name="Gallardo-Escarate C."/>
        </authorList>
    </citation>
    <scope>NUCLEOTIDE SEQUENCE [LARGE SCALE GENOMIC DNA]</scope>
</reference>
<gene>
    <name evidence="2" type="ORF">FKW44_007138</name>
</gene>
<accession>A0A7T8QTD0</accession>
<proteinExistence type="predicted"/>
<evidence type="ECO:0000256" key="1">
    <source>
        <dbReference type="SAM" id="MobiDB-lite"/>
    </source>
</evidence>
<name>A0A7T8QTD0_CALRO</name>
<evidence type="ECO:0000313" key="3">
    <source>
        <dbReference type="Proteomes" id="UP000595437"/>
    </source>
</evidence>